<evidence type="ECO:0000313" key="4">
    <source>
        <dbReference type="Proteomes" id="UP000594042"/>
    </source>
</evidence>
<dbReference type="Pfam" id="PF01344">
    <property type="entry name" value="Kelch_1"/>
    <property type="match status" value="1"/>
</dbReference>
<keyword evidence="4" id="KW-1185">Reference proteome</keyword>
<keyword evidence="2" id="KW-1133">Transmembrane helix</keyword>
<evidence type="ECO:0000313" key="3">
    <source>
        <dbReference type="EMBL" id="BCI64903.1"/>
    </source>
</evidence>
<dbReference type="PANTHER" id="PTHR35807:SF1">
    <property type="entry name" value="TRANSCRIPTIONAL REGULATOR REDD"/>
    <property type="match status" value="1"/>
</dbReference>
<dbReference type="AlphaFoldDB" id="A0A7G1I0Y7"/>
<organism evidence="3 4">
    <name type="scientific">Coprobacter secundus subsp. similis</name>
    <dbReference type="NCBI Taxonomy" id="2751153"/>
    <lineage>
        <taxon>Bacteria</taxon>
        <taxon>Pseudomonadati</taxon>
        <taxon>Bacteroidota</taxon>
        <taxon>Bacteroidia</taxon>
        <taxon>Bacteroidales</taxon>
        <taxon>Barnesiellaceae</taxon>
        <taxon>Coprobacter</taxon>
    </lineage>
</organism>
<dbReference type="InterPro" id="IPR011043">
    <property type="entry name" value="Gal_Oxase/kelch_b-propeller"/>
</dbReference>
<dbReference type="Proteomes" id="UP000594042">
    <property type="component" value="Chromosome"/>
</dbReference>
<dbReference type="GO" id="GO:0003677">
    <property type="term" value="F:DNA binding"/>
    <property type="evidence" value="ECO:0007669"/>
    <property type="project" value="TreeGrafter"/>
</dbReference>
<dbReference type="EMBL" id="AP023322">
    <property type="protein sequence ID" value="BCI64903.1"/>
    <property type="molecule type" value="Genomic_DNA"/>
</dbReference>
<accession>A0A7G1I0Y7</accession>
<proteinExistence type="predicted"/>
<sequence length="848" mass="98210">MQIHYRFLFILNIFLSIFSMTEGAGLQFSKEVPQTCLNLFDGEKVTFSNSVTLSFDISLPTNEAFGQIWVYEDSSQPFSFAYIGRDKNSSSFVINGLSDKKNFIEIPILPEEIGNGKWIHVETKLDFQKKTAEVLINNKSYILNNIHIPNPSKANIVFGPNRKSILEVPNMILKNIEIKNNDNPMFFFPLSESKGNKIHEKNNKIFGSVENPIWAINKQYYWEKIGSFESSPAAGITFDSTRQQIIIIGDNRVQNFNPDTRQLSDTTQNTCDTQTGYSGEAIYNPVKDETYFYNLADLAGQTRPFFSIIHNDGNTELYYPDFTNPLHHHAYFFNPQDQSLYIFGGYGNYKYSNKIFKYDFKENQWRQEIFSGDTLFPRMHTVAGQGPAPDEFFIFGGVGNETGKQELGKDFFYDLYLVNTTRKTIRKLWSTDFGNHFFIPSRRIVFDYNNGCIYILCIDRNTTNLSLHRFNIKNREHAVVSNEIPLQANCILSSAYLFEDKKNNQLYAVVRQSEDNKPESLISIYSLNTPPVTLEELQAEISESNIQLHWILPATVIILILLSVIFFRYRARNKEKISTGKEEHSENEPEPAPEVFPTGVPELKNEAKTNAVYLLGDFRAFDRKGMEITHRFGPKIKQMFVLFLLYSKEQTEGISTDRLSTFLWPDKTVTSAKNIRGVTINHLRNILTDFKNVELIYEEGKWSIKYPEDFYCDYFEARKITRQISSTEVPDSDSVQKLAQLLQKGSLLPSFVSYDWFDKIKINHDEHFVKIIEKILPVLAERNNARFTIILSDILFSFDRFNETALEYKISSLKKLGKAEYAKAVYERFQEEYKQLYGETYKKNTEQL</sequence>
<dbReference type="InterPro" id="IPR006652">
    <property type="entry name" value="Kelch_1"/>
</dbReference>
<dbReference type="Gene3D" id="2.120.10.80">
    <property type="entry name" value="Kelch-type beta propeller"/>
    <property type="match status" value="1"/>
</dbReference>
<feature type="region of interest" description="Disordered" evidence="1">
    <location>
        <begin position="577"/>
        <end position="600"/>
    </location>
</feature>
<dbReference type="PANTHER" id="PTHR35807">
    <property type="entry name" value="TRANSCRIPTIONAL REGULATOR REDD-RELATED"/>
    <property type="match status" value="1"/>
</dbReference>
<reference evidence="4" key="1">
    <citation type="submission" date="2020-07" db="EMBL/GenBank/DDBJ databases">
        <title>Complete genome sequencing of Coprobacter sp. strain 2CBH44.</title>
        <authorList>
            <person name="Sakamoto M."/>
            <person name="Murakami T."/>
            <person name="Mori H."/>
        </authorList>
    </citation>
    <scope>NUCLEOTIDE SEQUENCE [LARGE SCALE GENOMIC DNA]</scope>
    <source>
        <strain evidence="4">2CBH44</strain>
    </source>
</reference>
<dbReference type="SUPFAM" id="SSF50965">
    <property type="entry name" value="Galactose oxidase, central domain"/>
    <property type="match status" value="1"/>
</dbReference>
<dbReference type="InterPro" id="IPR051677">
    <property type="entry name" value="AfsR-DnrI-RedD_regulator"/>
</dbReference>
<evidence type="ECO:0000256" key="1">
    <source>
        <dbReference type="SAM" id="MobiDB-lite"/>
    </source>
</evidence>
<dbReference type="InterPro" id="IPR015915">
    <property type="entry name" value="Kelch-typ_b-propeller"/>
</dbReference>
<evidence type="ECO:0000256" key="2">
    <source>
        <dbReference type="SAM" id="Phobius"/>
    </source>
</evidence>
<feature type="compositionally biased region" description="Basic and acidic residues" evidence="1">
    <location>
        <begin position="577"/>
        <end position="587"/>
    </location>
</feature>
<dbReference type="GO" id="GO:0006355">
    <property type="term" value="P:regulation of DNA-templated transcription"/>
    <property type="evidence" value="ECO:0007669"/>
    <property type="project" value="TreeGrafter"/>
</dbReference>
<protein>
    <submittedName>
        <fullName evidence="3">Membrane protein</fullName>
    </submittedName>
</protein>
<name>A0A7G1I0Y7_9BACT</name>
<gene>
    <name evidence="3" type="ORF">Cop2CBH44_32560</name>
</gene>
<keyword evidence="2" id="KW-0472">Membrane</keyword>
<keyword evidence="2" id="KW-0812">Transmembrane</keyword>
<feature type="transmembrane region" description="Helical" evidence="2">
    <location>
        <begin position="548"/>
        <end position="567"/>
    </location>
</feature>
<dbReference type="KEGG" id="copr:Cop2CBH44_32560"/>